<dbReference type="PANTHER" id="PTHR46163">
    <property type="entry name" value="TYROSINE-PROTEIN PHOSPHATASE-RELATED"/>
    <property type="match status" value="1"/>
</dbReference>
<organism evidence="3 4">
    <name type="scientific">Parelaphostrongylus tenuis</name>
    <name type="common">Meningeal worm</name>
    <dbReference type="NCBI Taxonomy" id="148309"/>
    <lineage>
        <taxon>Eukaryota</taxon>
        <taxon>Metazoa</taxon>
        <taxon>Ecdysozoa</taxon>
        <taxon>Nematoda</taxon>
        <taxon>Chromadorea</taxon>
        <taxon>Rhabditida</taxon>
        <taxon>Rhabditina</taxon>
        <taxon>Rhabditomorpha</taxon>
        <taxon>Strongyloidea</taxon>
        <taxon>Metastrongylidae</taxon>
        <taxon>Parelaphostrongylus</taxon>
    </lineage>
</organism>
<dbReference type="Pfam" id="PF00102">
    <property type="entry name" value="Y_phosphatase"/>
    <property type="match status" value="1"/>
</dbReference>
<dbReference type="PANTHER" id="PTHR46163:SF5">
    <property type="entry name" value="TYROSINE-PROTEIN PHOSPHATASE"/>
    <property type="match status" value="1"/>
</dbReference>
<proteinExistence type="predicted"/>
<dbReference type="PROSITE" id="PS00383">
    <property type="entry name" value="TYR_PHOSPHATASE_1"/>
    <property type="match status" value="1"/>
</dbReference>
<dbReference type="PRINTS" id="PR00700">
    <property type="entry name" value="PRTYPHPHTASE"/>
</dbReference>
<dbReference type="Proteomes" id="UP001196413">
    <property type="component" value="Unassembled WGS sequence"/>
</dbReference>
<comment type="caution">
    <text evidence="3">The sequence shown here is derived from an EMBL/GenBank/DDBJ whole genome shotgun (WGS) entry which is preliminary data.</text>
</comment>
<gene>
    <name evidence="3" type="ORF">KIN20_002861</name>
</gene>
<dbReference type="SUPFAM" id="SSF52799">
    <property type="entry name" value="(Phosphotyrosine protein) phosphatases II"/>
    <property type="match status" value="1"/>
</dbReference>
<reference evidence="3" key="1">
    <citation type="submission" date="2021-06" db="EMBL/GenBank/DDBJ databases">
        <title>Parelaphostrongylus tenuis whole genome reference sequence.</title>
        <authorList>
            <person name="Garwood T.J."/>
            <person name="Larsen P.A."/>
            <person name="Fountain-Jones N.M."/>
            <person name="Garbe J.R."/>
            <person name="Macchietto M.G."/>
            <person name="Kania S.A."/>
            <person name="Gerhold R.W."/>
            <person name="Richards J.E."/>
            <person name="Wolf T.M."/>
        </authorList>
    </citation>
    <scope>NUCLEOTIDE SEQUENCE</scope>
    <source>
        <strain evidence="3">MNPRO001-30</strain>
        <tissue evidence="3">Meninges</tissue>
    </source>
</reference>
<dbReference type="AlphaFoldDB" id="A0AAD5QD98"/>
<evidence type="ECO:0000313" key="4">
    <source>
        <dbReference type="Proteomes" id="UP001196413"/>
    </source>
</evidence>
<evidence type="ECO:0000259" key="1">
    <source>
        <dbReference type="PROSITE" id="PS50055"/>
    </source>
</evidence>
<dbReference type="PROSITE" id="PS50056">
    <property type="entry name" value="TYR_PHOSPHATASE_2"/>
    <property type="match status" value="1"/>
</dbReference>
<dbReference type="SMART" id="SM00194">
    <property type="entry name" value="PTPc"/>
    <property type="match status" value="1"/>
</dbReference>
<dbReference type="InterPro" id="IPR003595">
    <property type="entry name" value="Tyr_Pase_cat"/>
</dbReference>
<dbReference type="GO" id="GO:0004725">
    <property type="term" value="F:protein tyrosine phosphatase activity"/>
    <property type="evidence" value="ECO:0007669"/>
    <property type="project" value="InterPro"/>
</dbReference>
<dbReference type="PROSITE" id="PS50055">
    <property type="entry name" value="TYR_PHOSPHATASE_PTP"/>
    <property type="match status" value="1"/>
</dbReference>
<dbReference type="InterPro" id="IPR029021">
    <property type="entry name" value="Prot-tyrosine_phosphatase-like"/>
</dbReference>
<dbReference type="SMART" id="SM00404">
    <property type="entry name" value="PTPc_motif"/>
    <property type="match status" value="1"/>
</dbReference>
<evidence type="ECO:0000259" key="2">
    <source>
        <dbReference type="PROSITE" id="PS50056"/>
    </source>
</evidence>
<dbReference type="Gene3D" id="3.90.190.10">
    <property type="entry name" value="Protein tyrosine phosphatase superfamily"/>
    <property type="match status" value="1"/>
</dbReference>
<feature type="domain" description="Tyrosine-protein phosphatase" evidence="1">
    <location>
        <begin position="1"/>
        <end position="241"/>
    </location>
</feature>
<feature type="domain" description="Tyrosine specific protein phosphatases" evidence="2">
    <location>
        <begin position="179"/>
        <end position="232"/>
    </location>
</feature>
<dbReference type="CDD" id="cd00047">
    <property type="entry name" value="PTPc"/>
    <property type="match status" value="1"/>
</dbReference>
<dbReference type="InterPro" id="IPR000242">
    <property type="entry name" value="PTP_cat"/>
</dbReference>
<dbReference type="InterPro" id="IPR052782">
    <property type="entry name" value="Oocyte-zygote_transition_reg"/>
</dbReference>
<dbReference type="EMBL" id="JAHQIW010000372">
    <property type="protein sequence ID" value="KAJ1347728.1"/>
    <property type="molecule type" value="Genomic_DNA"/>
</dbReference>
<sequence length="269" mass="30937">MVKNRYSDVVCIDPTRVKLGFGEKEFGDYIHANYVKSPLLTTKFICTQGPLQSTIHDFWRMIFQERIKSILMLCKLCEDGRPKCCIYWPEVVGETKSLPTLKVTNTGEEIDEFASTTSLIVELNPEYTLADGELSPEQRDPLSLRLYRWTTWPDRGVPDHNSCRIPLQLLDRVRHAPCVIHCSAGIGRTGSILALEMALQKVVAGNRIDFEQIGRELRCARAQCIQTEVQYLYIHRVMIENALLHINLDESIRTTGQKFLRDYDSKMRK</sequence>
<dbReference type="InterPro" id="IPR016130">
    <property type="entry name" value="Tyr_Pase_AS"/>
</dbReference>
<accession>A0AAD5QD98</accession>
<dbReference type="InterPro" id="IPR000387">
    <property type="entry name" value="Tyr_Pase_dom"/>
</dbReference>
<keyword evidence="4" id="KW-1185">Reference proteome</keyword>
<evidence type="ECO:0000313" key="3">
    <source>
        <dbReference type="EMBL" id="KAJ1347728.1"/>
    </source>
</evidence>
<evidence type="ECO:0008006" key="5">
    <source>
        <dbReference type="Google" id="ProtNLM"/>
    </source>
</evidence>
<name>A0AAD5QD98_PARTN</name>
<protein>
    <recommendedName>
        <fullName evidence="5">Protein-tyrosine phosphatase</fullName>
    </recommendedName>
</protein>